<dbReference type="PROSITE" id="PS00765">
    <property type="entry name" value="P_GLUCOSE_ISOMERASE_1"/>
    <property type="match status" value="1"/>
</dbReference>
<sequence length="549" mass="61592">MKNINPTQTNAWKALELHKINFATTTIQHLFAQEPNRFSQYSLSFNNEILVDFSKNNINQETLNLLRQLAQECELDVAKEAMFSGEKINRTENRAVLHTALRNRANTPVLADGKDVMPEVNAVLEKMKSFCKRVISGEWKGYTGKAISDVVNIGIGGSDLGPYMVAEALRPYKNHLNMHFVSNVDGTHIAEVLKKVNPETTLILVASKTFTTQETMTNANSARDWFLAAAKDESQIAKHFAALSTNAKEVEKFGIDTANMFEFWDWVGGRYSLWSAIGLSIALSIGFDNFESLLSGAHEMDKHFRYTPIEQNIPTTLALIGLWNTNFLGAQTEAILPYDQYLHRFAAYFQQGNMESNGKYIDRNGNVIKNYQTGPIIWGEPGTNGQHAFYQLIHQGTTIIPCDFIAPAQTHNPLSDHHNKLLSNFFAQTEALAFGKTKEEVEAEFINAGKSLDKVKEIVPFKVFTGNKPTNSILLQKITPFSLGALIAMYEHKIFVQGVIFNIYSFDQWGVELGKQLANRILPELSDDKPVSGHDSSTNGLINQFKAWR</sequence>
<dbReference type="GO" id="GO:0016853">
    <property type="term" value="F:isomerase activity"/>
    <property type="evidence" value="ECO:0007669"/>
    <property type="project" value="UniProtKB-KW"/>
</dbReference>
<evidence type="ECO:0000256" key="3">
    <source>
        <dbReference type="ARBA" id="ARBA00022432"/>
    </source>
</evidence>
<dbReference type="PANTHER" id="PTHR11469">
    <property type="entry name" value="GLUCOSE-6-PHOSPHATE ISOMERASE"/>
    <property type="match status" value="1"/>
</dbReference>
<dbReference type="Gene3D" id="1.10.1390.10">
    <property type="match status" value="1"/>
</dbReference>
<dbReference type="InterPro" id="IPR023096">
    <property type="entry name" value="G6P_Isomerase_C"/>
</dbReference>
<keyword evidence="4 7" id="KW-0324">Glycolysis</keyword>
<dbReference type="Gene3D" id="3.40.50.10490">
    <property type="entry name" value="Glucose-6-phosphate isomerase like protein, domain 1"/>
    <property type="match status" value="2"/>
</dbReference>
<feature type="active site" evidence="7">
    <location>
        <position position="387"/>
    </location>
</feature>
<dbReference type="EC" id="5.3.1.9" evidence="7"/>
<evidence type="ECO:0000256" key="7">
    <source>
        <dbReference type="HAMAP-Rule" id="MF_00473"/>
    </source>
</evidence>
<dbReference type="HAMAP" id="MF_00473">
    <property type="entry name" value="G6P_isomerase"/>
    <property type="match status" value="1"/>
</dbReference>
<comment type="pathway">
    <text evidence="1 7 8">Carbohydrate degradation; glycolysis; D-glyceraldehyde 3-phosphate and glycerone phosphate from D-glucose: step 2/4.</text>
</comment>
<dbReference type="EMBL" id="MLAA01000025">
    <property type="protein sequence ID" value="OOF69577.1"/>
    <property type="molecule type" value="Genomic_DNA"/>
</dbReference>
<evidence type="ECO:0000256" key="5">
    <source>
        <dbReference type="ARBA" id="ARBA00023235"/>
    </source>
</evidence>
<dbReference type="Pfam" id="PF00342">
    <property type="entry name" value="PGI"/>
    <property type="match status" value="1"/>
</dbReference>
<dbReference type="InterPro" id="IPR035476">
    <property type="entry name" value="SIS_PGI_1"/>
</dbReference>
<comment type="caution">
    <text evidence="9">The sequence shown here is derived from an EMBL/GenBank/DDBJ whole genome shotgun (WGS) entry which is preliminary data.</text>
</comment>
<gene>
    <name evidence="7" type="primary">pgi</name>
    <name evidence="9" type="ORF">BKG89_06120</name>
</gene>
<dbReference type="InterPro" id="IPR035482">
    <property type="entry name" value="SIS_PGI_2"/>
</dbReference>
<dbReference type="PROSITE" id="PS00174">
    <property type="entry name" value="P_GLUCOSE_ISOMERASE_2"/>
    <property type="match status" value="1"/>
</dbReference>
<dbReference type="PROSITE" id="PS51463">
    <property type="entry name" value="P_GLUCOSE_ISOMERASE_3"/>
    <property type="match status" value="1"/>
</dbReference>
<accession>A0ABX3KY74</accession>
<comment type="catalytic activity">
    <reaction evidence="6 7 8">
        <text>alpha-D-glucose 6-phosphate = beta-D-fructose 6-phosphate</text>
        <dbReference type="Rhea" id="RHEA:11816"/>
        <dbReference type="ChEBI" id="CHEBI:57634"/>
        <dbReference type="ChEBI" id="CHEBI:58225"/>
        <dbReference type="EC" id="5.3.1.9"/>
    </reaction>
</comment>
<evidence type="ECO:0000256" key="1">
    <source>
        <dbReference type="ARBA" id="ARBA00004926"/>
    </source>
</evidence>
<comment type="function">
    <text evidence="7">Catalyzes the reversible isomerization of glucose-6-phosphate to fructose-6-phosphate.</text>
</comment>
<dbReference type="NCBIfam" id="NF001211">
    <property type="entry name" value="PRK00179.1"/>
    <property type="match status" value="1"/>
</dbReference>
<name>A0ABX3KY74_9PAST</name>
<organism evidence="9 10">
    <name type="scientific">Rodentibacter caecimuris</name>
    <dbReference type="NCBI Taxonomy" id="1796644"/>
    <lineage>
        <taxon>Bacteria</taxon>
        <taxon>Pseudomonadati</taxon>
        <taxon>Pseudomonadota</taxon>
        <taxon>Gammaproteobacteria</taxon>
        <taxon>Pasteurellales</taxon>
        <taxon>Pasteurellaceae</taxon>
        <taxon>Rodentibacter</taxon>
    </lineage>
</organism>
<evidence type="ECO:0000256" key="8">
    <source>
        <dbReference type="RuleBase" id="RU000612"/>
    </source>
</evidence>
<dbReference type="InterPro" id="IPR046348">
    <property type="entry name" value="SIS_dom_sf"/>
</dbReference>
<feature type="active site" evidence="7">
    <location>
        <position position="515"/>
    </location>
</feature>
<evidence type="ECO:0000313" key="9">
    <source>
        <dbReference type="EMBL" id="OOF69577.1"/>
    </source>
</evidence>
<dbReference type="PANTHER" id="PTHR11469:SF1">
    <property type="entry name" value="GLUCOSE-6-PHOSPHATE ISOMERASE"/>
    <property type="match status" value="1"/>
</dbReference>
<dbReference type="SUPFAM" id="SSF53697">
    <property type="entry name" value="SIS domain"/>
    <property type="match status" value="1"/>
</dbReference>
<reference evidence="9 10" key="1">
    <citation type="submission" date="2016-10" db="EMBL/GenBank/DDBJ databases">
        <title>Rodentibacter gen. nov. and new species.</title>
        <authorList>
            <person name="Christensen H."/>
        </authorList>
    </citation>
    <scope>NUCLEOTIDE SEQUENCE [LARGE SCALE GENOMIC DNA]</scope>
    <source>
        <strain evidence="9 10">1998236014</strain>
    </source>
</reference>
<evidence type="ECO:0000256" key="2">
    <source>
        <dbReference type="ARBA" id="ARBA00006604"/>
    </source>
</evidence>
<dbReference type="Proteomes" id="UP000188820">
    <property type="component" value="Unassembled WGS sequence"/>
</dbReference>
<feature type="active site" description="Proton donor" evidence="7">
    <location>
        <position position="355"/>
    </location>
</feature>
<comment type="pathway">
    <text evidence="7">Carbohydrate biosynthesis; gluconeogenesis.</text>
</comment>
<evidence type="ECO:0000256" key="6">
    <source>
        <dbReference type="ARBA" id="ARBA00029321"/>
    </source>
</evidence>
<keyword evidence="7" id="KW-0963">Cytoplasm</keyword>
<evidence type="ECO:0000256" key="4">
    <source>
        <dbReference type="ARBA" id="ARBA00023152"/>
    </source>
</evidence>
<dbReference type="InterPro" id="IPR018189">
    <property type="entry name" value="Phosphoglucose_isomerase_CS"/>
</dbReference>
<evidence type="ECO:0000313" key="10">
    <source>
        <dbReference type="Proteomes" id="UP000188820"/>
    </source>
</evidence>
<dbReference type="PRINTS" id="PR00662">
    <property type="entry name" value="G6PISOMERASE"/>
</dbReference>
<dbReference type="InterPro" id="IPR001672">
    <property type="entry name" value="G6P_Isomerase"/>
</dbReference>
<keyword evidence="5 7" id="KW-0413">Isomerase</keyword>
<dbReference type="CDD" id="cd05016">
    <property type="entry name" value="SIS_PGI_2"/>
    <property type="match status" value="1"/>
</dbReference>
<proteinExistence type="inferred from homology"/>
<protein>
    <recommendedName>
        <fullName evidence="7">Glucose-6-phosphate isomerase</fullName>
        <shortName evidence="7">GPI</shortName>
        <ecNumber evidence="7">5.3.1.9</ecNumber>
    </recommendedName>
    <alternativeName>
        <fullName evidence="7">Phosphoglucose isomerase</fullName>
        <shortName evidence="7">PGI</shortName>
    </alternativeName>
    <alternativeName>
        <fullName evidence="7">Phosphohexose isomerase</fullName>
        <shortName evidence="7">PHI</shortName>
    </alternativeName>
</protein>
<comment type="subcellular location">
    <subcellularLocation>
        <location evidence="7">Cytoplasm</location>
    </subcellularLocation>
</comment>
<keyword evidence="3 7" id="KW-0312">Gluconeogenesis</keyword>
<comment type="similarity">
    <text evidence="2 7 8">Belongs to the GPI family.</text>
</comment>
<keyword evidence="10" id="KW-1185">Reference proteome</keyword>
<dbReference type="CDD" id="cd05015">
    <property type="entry name" value="SIS_PGI_1"/>
    <property type="match status" value="1"/>
</dbReference>
<dbReference type="RefSeq" id="WP_077463300.1">
    <property type="nucleotide sequence ID" value="NZ_MLAA01000025.1"/>
</dbReference>